<name>A0A6A6EDG6_9PEZI</name>
<sequence>MMQQISSSDNADLCKHILALVAIVYQPTTLKELTSLIKMLEDMADDLESIQDIISLCGSFLTVREDTVYFVHQSAKDFLITKAFNKVFPSGREDAHRNIFLRSLQVLSRTLRRDIYGLDTVGYPTEQVEQPDPDSDPLAGSRYSCIYWVDHLYDSDPTPLASCTGNLQDRNAVDMFLKKKYLYWLEALSLCESMSKGVVSIAKLEGLMQSKCNYIS</sequence>
<dbReference type="InterPro" id="IPR054471">
    <property type="entry name" value="GPIID_WHD"/>
</dbReference>
<evidence type="ECO:0000313" key="2">
    <source>
        <dbReference type="EMBL" id="KAF2188150.1"/>
    </source>
</evidence>
<dbReference type="PANTHER" id="PTHR10039">
    <property type="entry name" value="AMELOGENIN"/>
    <property type="match status" value="1"/>
</dbReference>
<accession>A0A6A6EDG6</accession>
<feature type="domain" description="GPI inositol-deacylase winged helix" evidence="1">
    <location>
        <begin position="10"/>
        <end position="85"/>
    </location>
</feature>
<dbReference type="Pfam" id="PF22939">
    <property type="entry name" value="WHD_GPIID"/>
    <property type="match status" value="1"/>
</dbReference>
<proteinExistence type="predicted"/>
<gene>
    <name evidence="2" type="ORF">K469DRAFT_90177</name>
</gene>
<evidence type="ECO:0000313" key="3">
    <source>
        <dbReference type="Proteomes" id="UP000800200"/>
    </source>
</evidence>
<dbReference type="EMBL" id="ML994624">
    <property type="protein sequence ID" value="KAF2188150.1"/>
    <property type="molecule type" value="Genomic_DNA"/>
</dbReference>
<protein>
    <recommendedName>
        <fullName evidence="1">GPI inositol-deacylase winged helix domain-containing protein</fullName>
    </recommendedName>
</protein>
<dbReference type="OrthoDB" id="5424978at2759"/>
<keyword evidence="3" id="KW-1185">Reference proteome</keyword>
<evidence type="ECO:0000259" key="1">
    <source>
        <dbReference type="Pfam" id="PF22939"/>
    </source>
</evidence>
<dbReference type="Proteomes" id="UP000800200">
    <property type="component" value="Unassembled WGS sequence"/>
</dbReference>
<reference evidence="2" key="1">
    <citation type="journal article" date="2020" name="Stud. Mycol.">
        <title>101 Dothideomycetes genomes: a test case for predicting lifestyles and emergence of pathogens.</title>
        <authorList>
            <person name="Haridas S."/>
            <person name="Albert R."/>
            <person name="Binder M."/>
            <person name="Bloem J."/>
            <person name="Labutti K."/>
            <person name="Salamov A."/>
            <person name="Andreopoulos B."/>
            <person name="Baker S."/>
            <person name="Barry K."/>
            <person name="Bills G."/>
            <person name="Bluhm B."/>
            <person name="Cannon C."/>
            <person name="Castanera R."/>
            <person name="Culley D."/>
            <person name="Daum C."/>
            <person name="Ezra D."/>
            <person name="Gonzalez J."/>
            <person name="Henrissat B."/>
            <person name="Kuo A."/>
            <person name="Liang C."/>
            <person name="Lipzen A."/>
            <person name="Lutzoni F."/>
            <person name="Magnuson J."/>
            <person name="Mondo S."/>
            <person name="Nolan M."/>
            <person name="Ohm R."/>
            <person name="Pangilinan J."/>
            <person name="Park H.-J."/>
            <person name="Ramirez L."/>
            <person name="Alfaro M."/>
            <person name="Sun H."/>
            <person name="Tritt A."/>
            <person name="Yoshinaga Y."/>
            <person name="Zwiers L.-H."/>
            <person name="Turgeon B."/>
            <person name="Goodwin S."/>
            <person name="Spatafora J."/>
            <person name="Crous P."/>
            <person name="Grigoriev I."/>
        </authorList>
    </citation>
    <scope>NUCLEOTIDE SEQUENCE</scope>
    <source>
        <strain evidence="2">CBS 207.26</strain>
    </source>
</reference>
<organism evidence="2 3">
    <name type="scientific">Zopfia rhizophila CBS 207.26</name>
    <dbReference type="NCBI Taxonomy" id="1314779"/>
    <lineage>
        <taxon>Eukaryota</taxon>
        <taxon>Fungi</taxon>
        <taxon>Dikarya</taxon>
        <taxon>Ascomycota</taxon>
        <taxon>Pezizomycotina</taxon>
        <taxon>Dothideomycetes</taxon>
        <taxon>Dothideomycetes incertae sedis</taxon>
        <taxon>Zopfiaceae</taxon>
        <taxon>Zopfia</taxon>
    </lineage>
</organism>
<dbReference type="AlphaFoldDB" id="A0A6A6EDG6"/>